<dbReference type="Pfam" id="PF13302">
    <property type="entry name" value="Acetyltransf_3"/>
    <property type="match status" value="1"/>
</dbReference>
<keyword evidence="3" id="KW-1185">Reference proteome</keyword>
<comment type="caution">
    <text evidence="2">The sequence shown here is derived from an EMBL/GenBank/DDBJ whole genome shotgun (WGS) entry which is preliminary data.</text>
</comment>
<proteinExistence type="predicted"/>
<dbReference type="RefSeq" id="WP_344731090.1">
    <property type="nucleotide sequence ID" value="NZ_BAABBI010000008.1"/>
</dbReference>
<dbReference type="SUPFAM" id="SSF55729">
    <property type="entry name" value="Acyl-CoA N-acyltransferases (Nat)"/>
    <property type="match status" value="1"/>
</dbReference>
<reference evidence="3" key="1">
    <citation type="journal article" date="2019" name="Int. J. Syst. Evol. Microbiol.">
        <title>The Global Catalogue of Microorganisms (GCM) 10K type strain sequencing project: providing services to taxonomists for standard genome sequencing and annotation.</title>
        <authorList>
            <consortium name="The Broad Institute Genomics Platform"/>
            <consortium name="The Broad Institute Genome Sequencing Center for Infectious Disease"/>
            <person name="Wu L."/>
            <person name="Ma J."/>
        </authorList>
    </citation>
    <scope>NUCLEOTIDE SEQUENCE [LARGE SCALE GENOMIC DNA]</scope>
    <source>
        <strain evidence="3">JCM 17525</strain>
    </source>
</reference>
<dbReference type="PANTHER" id="PTHR43792:SF1">
    <property type="entry name" value="N-ACETYLTRANSFERASE DOMAIN-CONTAINING PROTEIN"/>
    <property type="match status" value="1"/>
</dbReference>
<dbReference type="PROSITE" id="PS51186">
    <property type="entry name" value="GNAT"/>
    <property type="match status" value="1"/>
</dbReference>
<dbReference type="PANTHER" id="PTHR43792">
    <property type="entry name" value="GNAT FAMILY, PUTATIVE (AFU_ORTHOLOGUE AFUA_3G00765)-RELATED-RELATED"/>
    <property type="match status" value="1"/>
</dbReference>
<dbReference type="InterPro" id="IPR051531">
    <property type="entry name" value="N-acetyltransferase"/>
</dbReference>
<dbReference type="Proteomes" id="UP001501456">
    <property type="component" value="Unassembled WGS sequence"/>
</dbReference>
<protein>
    <submittedName>
        <fullName evidence="2">GNAT family N-acetyltransferase</fullName>
    </submittedName>
</protein>
<dbReference type="EMBL" id="BAABBI010000008">
    <property type="protein sequence ID" value="GAA3792738.1"/>
    <property type="molecule type" value="Genomic_DNA"/>
</dbReference>
<evidence type="ECO:0000259" key="1">
    <source>
        <dbReference type="PROSITE" id="PS51186"/>
    </source>
</evidence>
<sequence>MDYKTFETDRLLLIPTTTKDACFVFELLNTPKWKANIGDRQIHSIEDAEKYITQKMLPQLEKYGYSNYTVIIKETNTKIGSCGLYNREGIDGVDIGFAFLPEFEGYGYAFEAASRVKQAAFQDFSLNKISAITLPSNTSSIKLIEKLGLTFIEKVTIPNDDEVLMLFTLNK</sequence>
<name>A0ABP7HI44_9FLAO</name>
<evidence type="ECO:0000313" key="3">
    <source>
        <dbReference type="Proteomes" id="UP001501456"/>
    </source>
</evidence>
<dbReference type="InterPro" id="IPR016181">
    <property type="entry name" value="Acyl_CoA_acyltransferase"/>
</dbReference>
<gene>
    <name evidence="2" type="ORF">GCM10022271_26330</name>
</gene>
<accession>A0ABP7HI44</accession>
<dbReference type="InterPro" id="IPR000182">
    <property type="entry name" value="GNAT_dom"/>
</dbReference>
<dbReference type="Gene3D" id="3.40.630.30">
    <property type="match status" value="1"/>
</dbReference>
<feature type="domain" description="N-acetyltransferase" evidence="1">
    <location>
        <begin position="11"/>
        <end position="170"/>
    </location>
</feature>
<evidence type="ECO:0000313" key="2">
    <source>
        <dbReference type="EMBL" id="GAA3792738.1"/>
    </source>
</evidence>
<organism evidence="2 3">
    <name type="scientific">Corallibacter vietnamensis</name>
    <dbReference type="NCBI Taxonomy" id="904130"/>
    <lineage>
        <taxon>Bacteria</taxon>
        <taxon>Pseudomonadati</taxon>
        <taxon>Bacteroidota</taxon>
        <taxon>Flavobacteriia</taxon>
        <taxon>Flavobacteriales</taxon>
        <taxon>Flavobacteriaceae</taxon>
        <taxon>Corallibacter</taxon>
    </lineage>
</organism>